<evidence type="ECO:0000313" key="1">
    <source>
        <dbReference type="EMBL" id="ERL55797.1"/>
    </source>
</evidence>
<comment type="caution">
    <text evidence="1">The sequence shown here is derived from an EMBL/GenBank/DDBJ whole genome shotgun (WGS) entry which is preliminary data.</text>
</comment>
<evidence type="ECO:0000313" key="2">
    <source>
        <dbReference type="Proteomes" id="UP000016761"/>
    </source>
</evidence>
<reference evidence="1 2" key="1">
    <citation type="journal article" date="2013" name="Genome Announc.">
        <title>Draft Genome Sequence of Psychrobacter aquaticus Strain CMS 56T, Isolated from a Cyanobacterial Mat Sample Collected from Water Bodies in the McMurdo Dry Valley Region of Antarctica.</title>
        <authorList>
            <person name="Reddy G.S."/>
            <person name="Ara S."/>
            <person name="Singh A."/>
            <person name="Kumar Pinnaka A."/>
            <person name="Shivaji S."/>
        </authorList>
    </citation>
    <scope>NUCLEOTIDE SEQUENCE [LARGE SCALE GENOMIC DNA]</scope>
    <source>
        <strain evidence="1 2">CMS 56</strain>
    </source>
</reference>
<protein>
    <submittedName>
        <fullName evidence="1">Uncharacterized protein</fullName>
    </submittedName>
</protein>
<name>U4T3I0_9GAMM</name>
<gene>
    <name evidence="1" type="ORF">M917_1319</name>
</gene>
<dbReference type="Proteomes" id="UP000016761">
    <property type="component" value="Unassembled WGS sequence"/>
</dbReference>
<sequence>MGESVIVNVLLVIFSQKVVVKNFPFMQIFNEPLFFMCD</sequence>
<dbReference type="EMBL" id="AUSW01000022">
    <property type="protein sequence ID" value="ERL55797.1"/>
    <property type="molecule type" value="Genomic_DNA"/>
</dbReference>
<organism evidence="1 2">
    <name type="scientific">Psychrobacter aquaticus CMS 56</name>
    <dbReference type="NCBI Taxonomy" id="1354303"/>
    <lineage>
        <taxon>Bacteria</taxon>
        <taxon>Pseudomonadati</taxon>
        <taxon>Pseudomonadota</taxon>
        <taxon>Gammaproteobacteria</taxon>
        <taxon>Moraxellales</taxon>
        <taxon>Moraxellaceae</taxon>
        <taxon>Psychrobacter</taxon>
    </lineage>
</organism>
<dbReference type="PATRIC" id="fig|1354303.4.peg.1302"/>
<keyword evidence="2" id="KW-1185">Reference proteome</keyword>
<proteinExistence type="predicted"/>
<dbReference type="STRING" id="1354303.M917_1319"/>
<accession>U4T3I0</accession>
<dbReference type="AlphaFoldDB" id="U4T3I0"/>